<name>A0AAR2LLM3_PYGNA</name>
<keyword evidence="5" id="KW-1015">Disulfide bond</keyword>
<keyword evidence="4 7" id="KW-0472">Membrane</keyword>
<evidence type="ECO:0000313" key="10">
    <source>
        <dbReference type="Proteomes" id="UP001501920"/>
    </source>
</evidence>
<dbReference type="InterPro" id="IPR056608">
    <property type="entry name" value="Elapor1/2_GBD"/>
</dbReference>
<evidence type="ECO:0000256" key="3">
    <source>
        <dbReference type="ARBA" id="ARBA00022989"/>
    </source>
</evidence>
<dbReference type="GO" id="GO:0012505">
    <property type="term" value="C:endomembrane system"/>
    <property type="evidence" value="ECO:0007669"/>
    <property type="project" value="UniProtKB-SubCell"/>
</dbReference>
<evidence type="ECO:0000256" key="4">
    <source>
        <dbReference type="ARBA" id="ARBA00023136"/>
    </source>
</evidence>
<keyword evidence="3 7" id="KW-1133">Transmembrane helix</keyword>
<proteinExistence type="predicted"/>
<keyword evidence="10" id="KW-1185">Reference proteome</keyword>
<dbReference type="PROSITE" id="PS51914">
    <property type="entry name" value="MRH"/>
    <property type="match status" value="1"/>
</dbReference>
<dbReference type="Gene3D" id="2.10.50.10">
    <property type="entry name" value="Tumor Necrosis Factor Receptor, subunit A, domain 2"/>
    <property type="match status" value="2"/>
</dbReference>
<dbReference type="Pfam" id="PF23091">
    <property type="entry name" value="TNFR_ELAPOR1_6th"/>
    <property type="match status" value="1"/>
</dbReference>
<dbReference type="InterPro" id="IPR044865">
    <property type="entry name" value="MRH_dom"/>
</dbReference>
<reference evidence="9 10" key="1">
    <citation type="submission" date="2020-10" db="EMBL/GenBank/DDBJ databases">
        <title>Pygocentrus nattereri (red-bellied piranha) genome, fPygNat1, primary haplotype.</title>
        <authorList>
            <person name="Myers G."/>
            <person name="Meyer A."/>
            <person name="Karagic N."/>
            <person name="Pippel M."/>
            <person name="Winkler S."/>
            <person name="Tracey A."/>
            <person name="Wood J."/>
            <person name="Formenti G."/>
            <person name="Howe K."/>
            <person name="Fedrigo O."/>
            <person name="Jarvis E.D."/>
        </authorList>
    </citation>
    <scope>NUCLEOTIDE SEQUENCE [LARGE SCALE GENOMIC DNA]</scope>
</reference>
<dbReference type="GO" id="GO:0030513">
    <property type="term" value="P:positive regulation of BMP signaling pathway"/>
    <property type="evidence" value="ECO:0007669"/>
    <property type="project" value="TreeGrafter"/>
</dbReference>
<dbReference type="Pfam" id="PF23032">
    <property type="entry name" value="GBD_ELAPOR1-like_3rd"/>
    <property type="match status" value="1"/>
</dbReference>
<keyword evidence="2" id="KW-0732">Signal</keyword>
<evidence type="ECO:0000256" key="5">
    <source>
        <dbReference type="ARBA" id="ARBA00023157"/>
    </source>
</evidence>
<gene>
    <name evidence="9" type="primary">ELAPOR2</name>
</gene>
<dbReference type="InterPro" id="IPR056606">
    <property type="entry name" value="Elapor1/2_C"/>
</dbReference>
<dbReference type="InterPro" id="IPR056610">
    <property type="entry name" value="Elapor1/2_TNFR-like"/>
</dbReference>
<dbReference type="Ensembl" id="ENSPNAT00000075030.1">
    <property type="protein sequence ID" value="ENSPNAP00000077458.1"/>
    <property type="gene ID" value="ENSPNAG00000021987.2"/>
</dbReference>
<dbReference type="SMART" id="SM01411">
    <property type="entry name" value="Ephrin_rec_like"/>
    <property type="match status" value="4"/>
</dbReference>
<dbReference type="Proteomes" id="UP001501920">
    <property type="component" value="Chromosome 7"/>
</dbReference>
<evidence type="ECO:0000256" key="1">
    <source>
        <dbReference type="ARBA" id="ARBA00022692"/>
    </source>
</evidence>
<organism evidence="9 10">
    <name type="scientific">Pygocentrus nattereri</name>
    <name type="common">Red-bellied piranha</name>
    <dbReference type="NCBI Taxonomy" id="42514"/>
    <lineage>
        <taxon>Eukaryota</taxon>
        <taxon>Metazoa</taxon>
        <taxon>Chordata</taxon>
        <taxon>Craniata</taxon>
        <taxon>Vertebrata</taxon>
        <taxon>Euteleostomi</taxon>
        <taxon>Actinopterygii</taxon>
        <taxon>Neopterygii</taxon>
        <taxon>Teleostei</taxon>
        <taxon>Ostariophysi</taxon>
        <taxon>Characiformes</taxon>
        <taxon>Characoidei</taxon>
        <taxon>Pygocentrus</taxon>
    </lineage>
</organism>
<dbReference type="InterPro" id="IPR039181">
    <property type="entry name" value="Elapor1/2"/>
</dbReference>
<dbReference type="PANTHER" id="PTHR22727">
    <property type="entry name" value="PROTEIN CBG13728"/>
    <property type="match status" value="1"/>
</dbReference>
<comment type="subcellular location">
    <subcellularLocation>
        <location evidence="6">Endomembrane system</location>
        <topology evidence="6">Single-pass type I membrane protein</topology>
    </subcellularLocation>
</comment>
<evidence type="ECO:0000256" key="6">
    <source>
        <dbReference type="ARBA" id="ARBA00046288"/>
    </source>
</evidence>
<dbReference type="Pfam" id="PF23089">
    <property type="entry name" value="ELAPOR1_C"/>
    <property type="match status" value="1"/>
</dbReference>
<dbReference type="InterPro" id="IPR056607">
    <property type="entry name" value="Elapor1/2_MRH"/>
</dbReference>
<sequence length="944" mass="103354">TSSGQDIAGCISLCPSGDYYFEYTECDSTGSRWRVAIPQRPGECTGLPDPVQGTDCTFSCEAGEFLEMSAQECTQCAAGSYSLGSGIRFEEWDDIPPGFSSVATYLDNTPHGQEGPSCNGSSWIAQGSYVESNRDECSVSLVYAVHLKKQGSVSFDYQYVDNNIFFEFFIQNDQCQEMEKTSDQKWMKLTSNGQWSKHTVSLKSGTNVLYWRTTGVTVGAKVVKPVLLKNIQIEGVAYMSECLPCKPGTFSKAPGSSSCELCPRNTYSGRGASSCTPCNTSTHYALEGSTMCKARPACSKKDYFQIHSVCDEEGKTQIIYKWIEPKICLEDASDAVTLPPTGKREPCPPCNPGFYNNNTATCLPCPQGTYSDGLKECQPCPAGTEPALGYEYKWWNILPANIKSSCFNVANTKCDGMNGWEVAGDHIRSGAGGSDNDYLILNLKVPGFRLPTSISGTSGTEFGRITFVFETICSADCELYFMMDTDRRSTSVVESWEGSKEKQSYTHIMTKNASVSYTWAFQRTNQAKDVRQYINDMVKMYSITVTNALDGVASSCRACAIESQQPGSACVPCPAGYYIDEETNQCLECPPNTFLSGHHVYGRDACQPCGPGSRSNKEHSLCFSDCSFTYLELNQTLQFDFSPLGFTGSIMNGPSFTSKGTKYYHLFNISLCGLEGHRPAVCSDNVTDLSDKDPHSAESNSVEAFICQSTVIPSDGRGFRVALTSQSTGLADSFLGESGEVIYLCLCKVLTVLCQSDRPSVSFCRECPAGTCDGCTFHFLWESSSACPRCTEADYHQIEGACKGGVQDTVYVWTEPRLCTGGVALPMKKSMSCEMIDFWLKVGAGVGAFCAVLLISLTCYVWNKNKKLEFKYSKLVMSANKECELPAADSCAIMEGEGEEVEDEVVYSKPSLLRKLKAIATKSLHFFIPCLLLLKATLQVHIIT</sequence>
<evidence type="ECO:0000259" key="8">
    <source>
        <dbReference type="PROSITE" id="PS51914"/>
    </source>
</evidence>
<dbReference type="PANTHER" id="PTHR22727:SF3">
    <property type="entry name" value="ENDOSOME_LYSOSOME-ASSOCIATED APOPTOSIS AND AUTOPHAGY REGULATOR FAMILY MEMBER 2"/>
    <property type="match status" value="1"/>
</dbReference>
<reference evidence="9" key="3">
    <citation type="submission" date="2025-09" db="UniProtKB">
        <authorList>
            <consortium name="Ensembl"/>
        </authorList>
    </citation>
    <scope>IDENTIFICATION</scope>
</reference>
<feature type="transmembrane region" description="Helical" evidence="7">
    <location>
        <begin position="924"/>
        <end position="943"/>
    </location>
</feature>
<feature type="transmembrane region" description="Helical" evidence="7">
    <location>
        <begin position="838"/>
        <end position="862"/>
    </location>
</feature>
<keyword evidence="1 7" id="KW-0812">Transmembrane</keyword>
<dbReference type="SUPFAM" id="SSF57184">
    <property type="entry name" value="Growth factor receptor domain"/>
    <property type="match status" value="2"/>
</dbReference>
<accession>A0AAR2LLM3</accession>
<dbReference type="GO" id="GO:0016020">
    <property type="term" value="C:membrane"/>
    <property type="evidence" value="ECO:0007669"/>
    <property type="project" value="TreeGrafter"/>
</dbReference>
<dbReference type="Pfam" id="PF23031">
    <property type="entry name" value="GBD_ELAPOR1"/>
    <property type="match status" value="1"/>
</dbReference>
<evidence type="ECO:0000256" key="2">
    <source>
        <dbReference type="ARBA" id="ARBA00022729"/>
    </source>
</evidence>
<evidence type="ECO:0000313" key="9">
    <source>
        <dbReference type="Ensembl" id="ENSPNAP00000077458.1"/>
    </source>
</evidence>
<dbReference type="Pfam" id="PF23087">
    <property type="entry name" value="MRH_ELAPOR1_9th"/>
    <property type="match status" value="2"/>
</dbReference>
<dbReference type="InterPro" id="IPR056609">
    <property type="entry name" value="Elapor1-like_3rd"/>
</dbReference>
<feature type="domain" description="MRH" evidence="8">
    <location>
        <begin position="624"/>
        <end position="789"/>
    </location>
</feature>
<dbReference type="InterPro" id="IPR009030">
    <property type="entry name" value="Growth_fac_rcpt_cys_sf"/>
</dbReference>
<protein>
    <recommendedName>
        <fullName evidence="8">MRH domain-containing protein</fullName>
    </recommendedName>
</protein>
<reference evidence="9" key="2">
    <citation type="submission" date="2025-08" db="UniProtKB">
        <authorList>
            <consortium name="Ensembl"/>
        </authorList>
    </citation>
    <scope>IDENTIFICATION</scope>
</reference>
<evidence type="ECO:0000256" key="7">
    <source>
        <dbReference type="SAM" id="Phobius"/>
    </source>
</evidence>
<dbReference type="AlphaFoldDB" id="A0AAR2LLM3"/>
<dbReference type="GeneTree" id="ENSGT00940000154983"/>